<gene>
    <name evidence="2" type="ORF">FYJ87_01490</name>
</gene>
<evidence type="ECO:0000313" key="3">
    <source>
        <dbReference type="Proteomes" id="UP000324726"/>
    </source>
</evidence>
<evidence type="ECO:0000256" key="1">
    <source>
        <dbReference type="SAM" id="Phobius"/>
    </source>
</evidence>
<keyword evidence="1" id="KW-0812">Transmembrane</keyword>
<keyword evidence="1" id="KW-1133">Transmembrane helix</keyword>
<feature type="transmembrane region" description="Helical" evidence="1">
    <location>
        <begin position="63"/>
        <end position="85"/>
    </location>
</feature>
<organism evidence="2 3">
    <name type="scientific">Corynebacterium urealyticum</name>
    <dbReference type="NCBI Taxonomy" id="43771"/>
    <lineage>
        <taxon>Bacteria</taxon>
        <taxon>Bacillati</taxon>
        <taxon>Actinomycetota</taxon>
        <taxon>Actinomycetes</taxon>
        <taxon>Mycobacteriales</taxon>
        <taxon>Corynebacteriaceae</taxon>
        <taxon>Corynebacterium</taxon>
    </lineage>
</organism>
<dbReference type="AlphaFoldDB" id="A0A5D4FWU0"/>
<dbReference type="RefSeq" id="WP_148811443.1">
    <property type="nucleotide sequence ID" value="NZ_VSZI01000001.1"/>
</dbReference>
<proteinExistence type="predicted"/>
<dbReference type="EMBL" id="VSZI01000001">
    <property type="protein sequence ID" value="TYR19705.1"/>
    <property type="molecule type" value="Genomic_DNA"/>
</dbReference>
<reference evidence="2 3" key="1">
    <citation type="submission" date="2019-08" db="EMBL/GenBank/DDBJ databases">
        <title>Draft genome of C. urealyticum strain VH4248.</title>
        <authorList>
            <person name="Navas J."/>
        </authorList>
    </citation>
    <scope>NUCLEOTIDE SEQUENCE [LARGE SCALE GENOMIC DNA]</scope>
    <source>
        <strain evidence="2 3">VH4248</strain>
    </source>
</reference>
<evidence type="ECO:0000313" key="2">
    <source>
        <dbReference type="EMBL" id="TYR19705.1"/>
    </source>
</evidence>
<name>A0A5D4FWU0_9CORY</name>
<dbReference type="Proteomes" id="UP000324726">
    <property type="component" value="Unassembled WGS sequence"/>
</dbReference>
<accession>A0A5D4FWU0</accession>
<feature type="transmembrane region" description="Helical" evidence="1">
    <location>
        <begin position="39"/>
        <end position="57"/>
    </location>
</feature>
<keyword evidence="1" id="KW-0472">Membrane</keyword>
<feature type="transmembrane region" description="Helical" evidence="1">
    <location>
        <begin position="6"/>
        <end position="27"/>
    </location>
</feature>
<sequence length="94" mass="10306">MTAFPGIVLGFTFSFVLIAINYALVRFSRGGKRISPKNFLRASIVATLALAVLPLIFDEGLKDGAWAIFFFIGFQTIALVTSFFLPDERDTPSA</sequence>
<protein>
    <submittedName>
        <fullName evidence="2">Uncharacterized protein</fullName>
    </submittedName>
</protein>
<comment type="caution">
    <text evidence="2">The sequence shown here is derived from an EMBL/GenBank/DDBJ whole genome shotgun (WGS) entry which is preliminary data.</text>
</comment>